<dbReference type="STRING" id="417102.CA982_20800"/>
<dbReference type="OrthoDB" id="4505949at2"/>
<protein>
    <recommendedName>
        <fullName evidence="4">PrgI family protein</fullName>
    </recommendedName>
</protein>
<dbReference type="RefSeq" id="WP_014928872.1">
    <property type="nucleotide sequence ID" value="NZ_NGFO01000029.1"/>
</dbReference>
<accession>A0A243Q5P0</accession>
<keyword evidence="1" id="KW-0812">Transmembrane</keyword>
<dbReference type="EMBL" id="NGFO01000029">
    <property type="protein sequence ID" value="OUC76687.1"/>
    <property type="molecule type" value="Genomic_DNA"/>
</dbReference>
<feature type="transmembrane region" description="Helical" evidence="1">
    <location>
        <begin position="21"/>
        <end position="47"/>
    </location>
</feature>
<dbReference type="NCBIfam" id="NF042935">
    <property type="entry name" value="SCO6880_fam"/>
    <property type="match status" value="1"/>
</dbReference>
<keyword evidence="3" id="KW-1185">Reference proteome</keyword>
<organism evidence="2 3">
    <name type="scientific">Gordonia lacunae</name>
    <dbReference type="NCBI Taxonomy" id="417102"/>
    <lineage>
        <taxon>Bacteria</taxon>
        <taxon>Bacillati</taxon>
        <taxon>Actinomycetota</taxon>
        <taxon>Actinomycetes</taxon>
        <taxon>Mycobacteriales</taxon>
        <taxon>Gordoniaceae</taxon>
        <taxon>Gordonia</taxon>
    </lineage>
</organism>
<feature type="transmembrane region" description="Helical" evidence="1">
    <location>
        <begin position="53"/>
        <end position="73"/>
    </location>
</feature>
<sequence length="498" mass="54391">MTDKASTRRLLYRPAAAFRSSGAFGFTMFSTMVLLVFMFVAVVGLMLPLPGVIKFFGLPFTLAVLFVPLVVSLRGRSAWELGMGARSVSKARCAGETLLRSGPFTMIPDGTPLPGPLATAETFDFSPGDGSAPFGLIRLSSKNFYTLVLRTWPQGGEWNDQPVRDRWVARLGDMLTFLGQSPDFVAATITMETLPESGMRASTIVRSRLKDTAPALARKIIIEATEAVPTAEVRLEARIGLTWRADTMHRKRDATDMGNELARRLGRIRDYCHAAGLRVRPMLEREICAIARRSFSPADELDLEIGLMSGEPMRLRWEDCGPTSASDQHGRLLHDAAQSMSWTMRNEPEAPFDSNVLADLLSPHSDVPRKRVTFVYQPYTPAQATTIVNKDHNDARQAVRTHVGKLPERALVRLDSAEGARQEQARGAGVTRVSMVVTATCPIGADTQKIDTLVTDLGLSAATPLEPARDEQLVTFCAGLGFGVVLSEESTVSDKLAA</sequence>
<comment type="caution">
    <text evidence="2">The sequence shown here is derived from an EMBL/GenBank/DDBJ whole genome shotgun (WGS) entry which is preliminary data.</text>
</comment>
<keyword evidence="1" id="KW-1133">Transmembrane helix</keyword>
<gene>
    <name evidence="2" type="ORF">CA982_20800</name>
</gene>
<proteinExistence type="predicted"/>
<name>A0A243Q5P0_9ACTN</name>
<evidence type="ECO:0000256" key="1">
    <source>
        <dbReference type="SAM" id="Phobius"/>
    </source>
</evidence>
<dbReference type="Proteomes" id="UP000194632">
    <property type="component" value="Unassembled WGS sequence"/>
</dbReference>
<reference evidence="2 3" key="1">
    <citation type="submission" date="2017-05" db="EMBL/GenBank/DDBJ databases">
        <title>Biotechnological potential of actinobacteria isolated from South African environments.</title>
        <authorList>
            <person name="Le Roes-Hill M."/>
            <person name="Prins A."/>
            <person name="Durrell K.A."/>
        </authorList>
    </citation>
    <scope>NUCLEOTIDE SEQUENCE [LARGE SCALE GENOMIC DNA]</scope>
    <source>
        <strain evidence="2">BS2</strain>
    </source>
</reference>
<evidence type="ECO:0000313" key="3">
    <source>
        <dbReference type="Proteomes" id="UP000194632"/>
    </source>
</evidence>
<evidence type="ECO:0008006" key="4">
    <source>
        <dbReference type="Google" id="ProtNLM"/>
    </source>
</evidence>
<dbReference type="InterPro" id="IPR049978">
    <property type="entry name" value="SCO6880-like"/>
</dbReference>
<dbReference type="AlphaFoldDB" id="A0A243Q5P0"/>
<keyword evidence="1" id="KW-0472">Membrane</keyword>
<evidence type="ECO:0000313" key="2">
    <source>
        <dbReference type="EMBL" id="OUC76687.1"/>
    </source>
</evidence>